<dbReference type="Gene3D" id="1.20.1250.20">
    <property type="entry name" value="MFS general substrate transporter like domains"/>
    <property type="match status" value="1"/>
</dbReference>
<dbReference type="PROSITE" id="PS50850">
    <property type="entry name" value="MFS"/>
    <property type="match status" value="1"/>
</dbReference>
<keyword evidence="3 5" id="KW-1133">Transmembrane helix</keyword>
<dbReference type="Pfam" id="PF00083">
    <property type="entry name" value="Sugar_tr"/>
    <property type="match status" value="1"/>
</dbReference>
<dbReference type="GO" id="GO:0022857">
    <property type="term" value="F:transmembrane transporter activity"/>
    <property type="evidence" value="ECO:0007669"/>
    <property type="project" value="InterPro"/>
</dbReference>
<feature type="transmembrane region" description="Helical" evidence="5">
    <location>
        <begin position="332"/>
        <end position="352"/>
    </location>
</feature>
<feature type="transmembrane region" description="Helical" evidence="5">
    <location>
        <begin position="93"/>
        <end position="111"/>
    </location>
</feature>
<feature type="transmembrane region" description="Helical" evidence="5">
    <location>
        <begin position="408"/>
        <end position="425"/>
    </location>
</feature>
<evidence type="ECO:0000256" key="5">
    <source>
        <dbReference type="SAM" id="Phobius"/>
    </source>
</evidence>
<dbReference type="InterPro" id="IPR050549">
    <property type="entry name" value="MFS_Trehalose_Transporter"/>
</dbReference>
<dbReference type="PANTHER" id="PTHR48021">
    <property type="match status" value="1"/>
</dbReference>
<feature type="transmembrane region" description="Helical" evidence="5">
    <location>
        <begin position="267"/>
        <end position="289"/>
    </location>
</feature>
<evidence type="ECO:0000313" key="7">
    <source>
        <dbReference type="EMBL" id="JAS39285.1"/>
    </source>
</evidence>
<feature type="transmembrane region" description="Helical" evidence="5">
    <location>
        <begin position="301"/>
        <end position="323"/>
    </location>
</feature>
<evidence type="ECO:0000256" key="3">
    <source>
        <dbReference type="ARBA" id="ARBA00022989"/>
    </source>
</evidence>
<reference evidence="8" key="1">
    <citation type="submission" date="2015-11" db="EMBL/GenBank/DDBJ databases">
        <title>De novo transcriptome assembly of four potential Pierce s Disease insect vectors from Arizona vineyards.</title>
        <authorList>
            <person name="Tassone E.E."/>
        </authorList>
    </citation>
    <scope>NUCLEOTIDE SEQUENCE</scope>
</reference>
<dbReference type="InterPro" id="IPR005828">
    <property type="entry name" value="MFS_sugar_transport-like"/>
</dbReference>
<accession>A0A1B6GEN2</accession>
<dbReference type="AlphaFoldDB" id="A0A1B6GEN2"/>
<dbReference type="EMBL" id="GECZ01030484">
    <property type="protein sequence ID" value="JAS39285.1"/>
    <property type="molecule type" value="Transcribed_RNA"/>
</dbReference>
<gene>
    <name evidence="8" type="ORF">g.24865</name>
    <name evidence="7" type="ORF">g.24866</name>
</gene>
<evidence type="ECO:0000256" key="4">
    <source>
        <dbReference type="ARBA" id="ARBA00023136"/>
    </source>
</evidence>
<comment type="subcellular location">
    <subcellularLocation>
        <location evidence="1">Membrane</location>
        <topology evidence="1">Multi-pass membrane protein</topology>
    </subcellularLocation>
</comment>
<feature type="transmembrane region" description="Helical" evidence="5">
    <location>
        <begin position="364"/>
        <end position="387"/>
    </location>
</feature>
<feature type="transmembrane region" description="Helical" evidence="5">
    <location>
        <begin position="61"/>
        <end position="81"/>
    </location>
</feature>
<dbReference type="PANTHER" id="PTHR48021:SF89">
    <property type="entry name" value="FI02132P-RELATED"/>
    <property type="match status" value="1"/>
</dbReference>
<dbReference type="SUPFAM" id="SSF103473">
    <property type="entry name" value="MFS general substrate transporter"/>
    <property type="match status" value="1"/>
</dbReference>
<dbReference type="PRINTS" id="PR00171">
    <property type="entry name" value="SUGRTRNSPORT"/>
</dbReference>
<evidence type="ECO:0000313" key="8">
    <source>
        <dbReference type="EMBL" id="JAS60866.1"/>
    </source>
</evidence>
<dbReference type="InterPro" id="IPR036259">
    <property type="entry name" value="MFS_trans_sf"/>
</dbReference>
<feature type="transmembrane region" description="Helical" evidence="5">
    <location>
        <begin position="12"/>
        <end position="41"/>
    </location>
</feature>
<evidence type="ECO:0000259" key="6">
    <source>
        <dbReference type="PROSITE" id="PS50850"/>
    </source>
</evidence>
<keyword evidence="2 5" id="KW-0812">Transmembrane</keyword>
<dbReference type="InterPro" id="IPR020846">
    <property type="entry name" value="MFS_dom"/>
</dbReference>
<proteinExistence type="predicted"/>
<dbReference type="PROSITE" id="PS00217">
    <property type="entry name" value="SUGAR_TRANSPORT_2"/>
    <property type="match status" value="1"/>
</dbReference>
<keyword evidence="4 5" id="KW-0472">Membrane</keyword>
<name>A0A1B6GEN2_9HEMI</name>
<dbReference type="InterPro" id="IPR003663">
    <property type="entry name" value="Sugar/inositol_transpt"/>
</dbReference>
<sequence length="477" mass="51865">MDLSIDNYSRKATLIQIAVTVLANTGMFLSGMVLGFPSAILGPLVESDTPGYHATVEEGSWISSVAAIASPLGCLLGGPLVDKLGRRTGLQVLNLPNIAGWVLLSLVPFPFQSVYPLIAGRMLTGFAAGLATAAAATYTAEVVTPRLRTLLVTVSPVMMGIGIFTIYLLADLFQDQWTIAATIGTTISVISIMFSPFLPESPLWLLTRKNPDSALKSLMLLRGTVSPHSVEAEFKQMVDSLLLRNSKITWASVLQDMKKPEAYKPLILMNMFFLIQQLSGVTVVIVYGVKFAKDAELHEDAYTVALFIGVVRVISTFITTWLCNRWGRRKPAIAMGIGVTLSLLVLTGYLALRHTYPEIVPSTPWISIVCILVNILTSSIVFSTMLWSMLGEVFPTNVRGVSSGLTSCFGYIISFLSIKFYPIVVTEVGNIAVFGFFCMSALLGTVYLAIFLPETCGKSLQDIEDYFKGDKKAKVPV</sequence>
<organism evidence="8">
    <name type="scientific">Cuerna arida</name>
    <dbReference type="NCBI Taxonomy" id="1464854"/>
    <lineage>
        <taxon>Eukaryota</taxon>
        <taxon>Metazoa</taxon>
        <taxon>Ecdysozoa</taxon>
        <taxon>Arthropoda</taxon>
        <taxon>Hexapoda</taxon>
        <taxon>Insecta</taxon>
        <taxon>Pterygota</taxon>
        <taxon>Neoptera</taxon>
        <taxon>Paraneoptera</taxon>
        <taxon>Hemiptera</taxon>
        <taxon>Auchenorrhyncha</taxon>
        <taxon>Membracoidea</taxon>
        <taxon>Cicadellidae</taxon>
        <taxon>Cicadellinae</taxon>
        <taxon>Proconiini</taxon>
        <taxon>Cuerna</taxon>
    </lineage>
</organism>
<feature type="transmembrane region" description="Helical" evidence="5">
    <location>
        <begin position="150"/>
        <end position="170"/>
    </location>
</feature>
<dbReference type="InterPro" id="IPR005829">
    <property type="entry name" value="Sugar_transporter_CS"/>
</dbReference>
<evidence type="ECO:0000256" key="2">
    <source>
        <dbReference type="ARBA" id="ARBA00022692"/>
    </source>
</evidence>
<evidence type="ECO:0000256" key="1">
    <source>
        <dbReference type="ARBA" id="ARBA00004141"/>
    </source>
</evidence>
<feature type="domain" description="Major facilitator superfamily (MFS) profile" evidence="6">
    <location>
        <begin position="19"/>
        <end position="456"/>
    </location>
</feature>
<feature type="transmembrane region" description="Helical" evidence="5">
    <location>
        <begin position="431"/>
        <end position="452"/>
    </location>
</feature>
<protein>
    <recommendedName>
        <fullName evidence="6">Major facilitator superfamily (MFS) profile domain-containing protein</fullName>
    </recommendedName>
</protein>
<dbReference type="FunFam" id="1.20.1250.20:FF:000249">
    <property type="entry name" value="facilitated trehalose transporter Tret1"/>
    <property type="match status" value="1"/>
</dbReference>
<dbReference type="EMBL" id="GECZ01008903">
    <property type="protein sequence ID" value="JAS60866.1"/>
    <property type="molecule type" value="Transcribed_RNA"/>
</dbReference>
<feature type="transmembrane region" description="Helical" evidence="5">
    <location>
        <begin position="176"/>
        <end position="198"/>
    </location>
</feature>
<dbReference type="GO" id="GO:0016020">
    <property type="term" value="C:membrane"/>
    <property type="evidence" value="ECO:0007669"/>
    <property type="project" value="UniProtKB-SubCell"/>
</dbReference>